<evidence type="ECO:0000313" key="2">
    <source>
        <dbReference type="EMBL" id="CAH1787322.1"/>
    </source>
</evidence>
<comment type="caution">
    <text evidence="2">The sequence shown here is derived from an EMBL/GenBank/DDBJ whole genome shotgun (WGS) entry which is preliminary data.</text>
</comment>
<sequence>LTANHVVDKYNSNVEYISWSKKDQCDKHVIGTEVPYRIPLRMRGDDEDNNEDEDDVEDDKDSEISDLTDDEDNNEDADDDEDDKDIKTSDWRSDYGDNNEDEDDEDDDDKDSETSDWRSDDEDNNEDEDGAEDYDKDSETSKWNDAVYFDTSKMAFDEQMLGDCIYDYTMNGENIDEEEQQQYDIACIKLDKQFQYTSQKMDTQNENGTKEMDKQGENIGLVQYNACFECCTTKVRSDDYRKRNLLGSVVVKLGSSKQQRGKIVNLDAAGEIKVGKKTAWVTNMVAIGADNANSDIDFTHSGDSGTVVCEMVEDQEHYRNCWMIFARLDNKWKQPVSIAFSLPDALDKLTEQVNTKDRKLRKRFRLSCCKKEFEQQEMDEESSVKMSGTVLEMLLNYSLNNS</sequence>
<evidence type="ECO:0000313" key="3">
    <source>
        <dbReference type="Proteomes" id="UP000749559"/>
    </source>
</evidence>
<dbReference type="Proteomes" id="UP000749559">
    <property type="component" value="Unassembled WGS sequence"/>
</dbReference>
<accession>A0A8S4P373</accession>
<feature type="non-terminal residue" evidence="2">
    <location>
        <position position="1"/>
    </location>
</feature>
<gene>
    <name evidence="2" type="ORF">OFUS_LOCUS13052</name>
</gene>
<evidence type="ECO:0000256" key="1">
    <source>
        <dbReference type="SAM" id="MobiDB-lite"/>
    </source>
</evidence>
<feature type="compositionally biased region" description="Basic and acidic residues" evidence="1">
    <location>
        <begin position="84"/>
        <end position="95"/>
    </location>
</feature>
<organism evidence="2 3">
    <name type="scientific">Owenia fusiformis</name>
    <name type="common">Polychaete worm</name>
    <dbReference type="NCBI Taxonomy" id="6347"/>
    <lineage>
        <taxon>Eukaryota</taxon>
        <taxon>Metazoa</taxon>
        <taxon>Spiralia</taxon>
        <taxon>Lophotrochozoa</taxon>
        <taxon>Annelida</taxon>
        <taxon>Polychaeta</taxon>
        <taxon>Sedentaria</taxon>
        <taxon>Canalipalpata</taxon>
        <taxon>Sabellida</taxon>
        <taxon>Oweniida</taxon>
        <taxon>Oweniidae</taxon>
        <taxon>Owenia</taxon>
    </lineage>
</organism>
<feature type="region of interest" description="Disordered" evidence="1">
    <location>
        <begin position="38"/>
        <end position="139"/>
    </location>
</feature>
<proteinExistence type="predicted"/>
<feature type="compositionally biased region" description="Acidic residues" evidence="1">
    <location>
        <begin position="97"/>
        <end position="111"/>
    </location>
</feature>
<protein>
    <submittedName>
        <fullName evidence="2">Uncharacterized protein</fullName>
    </submittedName>
</protein>
<feature type="compositionally biased region" description="Acidic residues" evidence="1">
    <location>
        <begin position="45"/>
        <end position="83"/>
    </location>
</feature>
<reference evidence="2" key="1">
    <citation type="submission" date="2022-03" db="EMBL/GenBank/DDBJ databases">
        <authorList>
            <person name="Martin C."/>
        </authorList>
    </citation>
    <scope>NUCLEOTIDE SEQUENCE</scope>
</reference>
<dbReference type="AlphaFoldDB" id="A0A8S4P373"/>
<dbReference type="EMBL" id="CAIIXF020000006">
    <property type="protein sequence ID" value="CAH1787322.1"/>
    <property type="molecule type" value="Genomic_DNA"/>
</dbReference>
<name>A0A8S4P373_OWEFU</name>
<keyword evidence="3" id="KW-1185">Reference proteome</keyword>
<feature type="compositionally biased region" description="Acidic residues" evidence="1">
    <location>
        <begin position="119"/>
        <end position="136"/>
    </location>
</feature>